<dbReference type="RefSeq" id="WP_014821999.1">
    <property type="nucleotide sequence ID" value="NC_018028.1"/>
</dbReference>
<sequence length="205" mass="22749">MSEEGKEAPAVGLGFDPVLARKYRTERLARPSQWSPGVRVQSAGEYDRYTDQLARELLATCTPEHMAVIAAQHMIYADELKCVLEENKADLGKSFEDTFEFLIQASAKAAMIAIEAKRKHSAEKRAAGVRKNKGGVIAHARDIATKEWAKDSEQKIKTGEMAQIVFDALQKTEHCKLANNVGVVRRWIASCAPSYAKKAGPNRKY</sequence>
<dbReference type="AlphaFoldDB" id="I4CYU0"/>
<dbReference type="EMBL" id="CP003677">
    <property type="protein sequence ID" value="AFM35247.1"/>
    <property type="molecule type" value="Genomic_DNA"/>
</dbReference>
<dbReference type="HOGENOM" id="CLU_1336584_0_0_6"/>
<evidence type="ECO:0000313" key="2">
    <source>
        <dbReference type="Proteomes" id="UP000006063"/>
    </source>
</evidence>
<evidence type="ECO:0000313" key="1">
    <source>
        <dbReference type="EMBL" id="AFM35247.1"/>
    </source>
</evidence>
<name>I4CYU0_STUST</name>
<proteinExistence type="predicted"/>
<gene>
    <name evidence="1" type="ORF">A458_20160</name>
</gene>
<accession>I4CYU0</accession>
<dbReference type="KEGG" id="psc:A458_20160"/>
<protein>
    <submittedName>
        <fullName evidence="1">Uncharacterized protein</fullName>
    </submittedName>
</protein>
<organism evidence="1 2">
    <name type="scientific">Stutzerimonas stutzeri CCUG 29243</name>
    <dbReference type="NCBI Taxonomy" id="1196835"/>
    <lineage>
        <taxon>Bacteria</taxon>
        <taxon>Pseudomonadati</taxon>
        <taxon>Pseudomonadota</taxon>
        <taxon>Gammaproteobacteria</taxon>
        <taxon>Pseudomonadales</taxon>
        <taxon>Pseudomonadaceae</taxon>
        <taxon>Stutzerimonas</taxon>
    </lineage>
</organism>
<reference evidence="1 2" key="1">
    <citation type="journal article" date="2012" name="J. Bacteriol.">
        <title>Complete Genome Sequence of the Naphthalene-Degrading Bacterium Pseudomonas stutzeri AN10 (CCUG 29243).</title>
        <authorList>
            <person name="Brunet-Galmes I."/>
            <person name="Busquets A."/>
            <person name="Pena A."/>
            <person name="Gomila M."/>
            <person name="Nogales B."/>
            <person name="Garcia-Valdes E."/>
            <person name="Lalucat J."/>
            <person name="Bennasar A."/>
            <person name="Bosch R."/>
        </authorList>
    </citation>
    <scope>NUCLEOTIDE SEQUENCE [LARGE SCALE GENOMIC DNA]</scope>
    <source>
        <strain evidence="1 2">CCUG 29243</strain>
    </source>
</reference>
<dbReference type="Proteomes" id="UP000006063">
    <property type="component" value="Chromosome"/>
</dbReference>